<proteinExistence type="predicted"/>
<dbReference type="AlphaFoldDB" id="A0A837P0D2"/>
<dbReference type="Gene3D" id="1.20.910.10">
    <property type="entry name" value="Heme oxygenase-like"/>
    <property type="match status" value="1"/>
</dbReference>
<evidence type="ECO:0000313" key="2">
    <source>
        <dbReference type="Proteomes" id="UP000050463"/>
    </source>
</evidence>
<dbReference type="EMBL" id="LIZK01000001">
    <property type="protein sequence ID" value="KPL96098.1"/>
    <property type="molecule type" value="Genomic_DNA"/>
</dbReference>
<evidence type="ECO:0000313" key="1">
    <source>
        <dbReference type="EMBL" id="KPL96098.1"/>
    </source>
</evidence>
<dbReference type="Pfam" id="PF14518">
    <property type="entry name" value="Haem_oxygenas_2"/>
    <property type="match status" value="1"/>
</dbReference>
<dbReference type="RefSeq" id="WP_054545813.1">
    <property type="nucleotide sequence ID" value="NZ_LIZK01000001.1"/>
</dbReference>
<reference evidence="1 2" key="1">
    <citation type="submission" date="2015-08" db="EMBL/GenBank/DDBJ databases">
        <title>Draft Genome Sequence of Vibrio splendidus UCD-SED7.</title>
        <authorList>
            <person name="Lee R.D."/>
            <person name="Lang J.M."/>
            <person name="Coil D.A."/>
            <person name="Jospin G."/>
            <person name="Eisen J.A."/>
        </authorList>
    </citation>
    <scope>NUCLEOTIDE SEQUENCE [LARGE SCALE GENOMIC DNA]</scope>
    <source>
        <strain evidence="1 2">UCD-SED7</strain>
    </source>
</reference>
<protein>
    <recommendedName>
        <fullName evidence="3">Thiaminase-2/PQQC domain-containing protein</fullName>
    </recommendedName>
</protein>
<evidence type="ECO:0008006" key="3">
    <source>
        <dbReference type="Google" id="ProtNLM"/>
    </source>
</evidence>
<accession>A0A837P0D2</accession>
<sequence>MQATTRFRLPKLRNGTICTQHNESYHIDYRNQGVVITWDVGDGVLGEFLNDLMIGQKDIQTLSLDYPALEECINEIIEQLDNNYLLTESNFEVSADVISGEQFANKLRRYSYARHSQLGTSKLYELMLNDKVTSAQLIGYVVEYYHIVKSAPSVIAPALAHKAPEAIFQGIKTLFLEEHDHDQLLVQALESVGLLEDEVRSTTPLPSTFSVYSTLGTFSRQHLLSFISALFLFEEPYPEFNRAFIASCKRLNLPEAFWKPIVGHSDVNESGGHHLITDELLTHISAISKEEANVTLIHIMTLLETMKIWDSEICSSYQHDVNLRIFS</sequence>
<gene>
    <name evidence="1" type="ORF">AN168_01970</name>
</gene>
<dbReference type="InterPro" id="IPR016084">
    <property type="entry name" value="Haem_Oase-like_multi-hlx"/>
</dbReference>
<dbReference type="Proteomes" id="UP000050463">
    <property type="component" value="Unassembled WGS sequence"/>
</dbReference>
<comment type="caution">
    <text evidence="1">The sequence shown here is derived from an EMBL/GenBank/DDBJ whole genome shotgun (WGS) entry which is preliminary data.</text>
</comment>
<name>A0A837P0D2_VIBSP</name>
<organism evidence="1 2">
    <name type="scientific">Vibrio splendidus</name>
    <dbReference type="NCBI Taxonomy" id="29497"/>
    <lineage>
        <taxon>Bacteria</taxon>
        <taxon>Pseudomonadati</taxon>
        <taxon>Pseudomonadota</taxon>
        <taxon>Gammaproteobacteria</taxon>
        <taxon>Vibrionales</taxon>
        <taxon>Vibrionaceae</taxon>
        <taxon>Vibrio</taxon>
    </lineage>
</organism>
<dbReference type="SUPFAM" id="SSF48613">
    <property type="entry name" value="Heme oxygenase-like"/>
    <property type="match status" value="1"/>
</dbReference>